<accession>A0A813KRJ2</accession>
<evidence type="ECO:0000313" key="3">
    <source>
        <dbReference type="Proteomes" id="UP000626109"/>
    </source>
</evidence>
<name>A0A813KRJ2_POLGL</name>
<reference evidence="2" key="1">
    <citation type="submission" date="2021-02" db="EMBL/GenBank/DDBJ databases">
        <authorList>
            <person name="Dougan E. K."/>
            <person name="Rhodes N."/>
            <person name="Thang M."/>
            <person name="Chan C."/>
        </authorList>
    </citation>
    <scope>NUCLEOTIDE SEQUENCE</scope>
</reference>
<organism evidence="2 3">
    <name type="scientific">Polarella glacialis</name>
    <name type="common">Dinoflagellate</name>
    <dbReference type="NCBI Taxonomy" id="89957"/>
    <lineage>
        <taxon>Eukaryota</taxon>
        <taxon>Sar</taxon>
        <taxon>Alveolata</taxon>
        <taxon>Dinophyceae</taxon>
        <taxon>Suessiales</taxon>
        <taxon>Suessiaceae</taxon>
        <taxon>Polarella</taxon>
    </lineage>
</organism>
<dbReference type="EMBL" id="CAJNNW010032041">
    <property type="protein sequence ID" value="CAE8710793.1"/>
    <property type="molecule type" value="Genomic_DNA"/>
</dbReference>
<evidence type="ECO:0000256" key="1">
    <source>
        <dbReference type="SAM" id="MobiDB-lite"/>
    </source>
</evidence>
<proteinExistence type="predicted"/>
<comment type="caution">
    <text evidence="2">The sequence shown here is derived from an EMBL/GenBank/DDBJ whole genome shotgun (WGS) entry which is preliminary data.</text>
</comment>
<evidence type="ECO:0000313" key="2">
    <source>
        <dbReference type="EMBL" id="CAE8710793.1"/>
    </source>
</evidence>
<dbReference type="Proteomes" id="UP000626109">
    <property type="component" value="Unassembled WGS sequence"/>
</dbReference>
<protein>
    <submittedName>
        <fullName evidence="2">Uncharacterized protein</fullName>
    </submittedName>
</protein>
<gene>
    <name evidence="2" type="ORF">PGLA2088_LOCUS36134</name>
</gene>
<dbReference type="AlphaFoldDB" id="A0A813KRJ2"/>
<sequence length="95" mass="10102">MLIRGARLKRMMQEAAAAHERLVRLLSGGSFSAAPPPWAAAPAAHEVTIACQHSVQISCTEAQCPGSLLQKLRGAGGSFGQSQHLPSERTANNRR</sequence>
<feature type="region of interest" description="Disordered" evidence="1">
    <location>
        <begin position="75"/>
        <end position="95"/>
    </location>
</feature>